<evidence type="ECO:0000256" key="1">
    <source>
        <dbReference type="SAM" id="MobiDB-lite"/>
    </source>
</evidence>
<sequence>MNLPIIYNGHVTPPIMITFYNHMIYDLPPHHSSEGSFVQLKKSSRSHPEAPVIDAYDKTYSNWMRYVNCARNEEEQNLIALFYKQQIYYATCKPIRRYDDELLIWYGSAYGKLLGIENAETAMGPTAPKKTKRSDLDDLRKNPDKI</sequence>
<reference evidence="4" key="1">
    <citation type="submission" date="2022-11" db="UniProtKB">
        <authorList>
            <consortium name="WormBaseParasite"/>
        </authorList>
    </citation>
    <scope>IDENTIFICATION</scope>
</reference>
<dbReference type="Pfam" id="PF21549">
    <property type="entry name" value="PRDM2_PR"/>
    <property type="match status" value="1"/>
</dbReference>
<name>A0A915I1B6_ROMCU</name>
<dbReference type="Proteomes" id="UP000887565">
    <property type="component" value="Unplaced"/>
</dbReference>
<keyword evidence="3" id="KW-1185">Reference proteome</keyword>
<feature type="region of interest" description="Disordered" evidence="1">
    <location>
        <begin position="124"/>
        <end position="146"/>
    </location>
</feature>
<feature type="compositionally biased region" description="Basic and acidic residues" evidence="1">
    <location>
        <begin position="133"/>
        <end position="146"/>
    </location>
</feature>
<evidence type="ECO:0000259" key="2">
    <source>
        <dbReference type="Pfam" id="PF21549"/>
    </source>
</evidence>
<organism evidence="3 4">
    <name type="scientific">Romanomermis culicivorax</name>
    <name type="common">Nematode worm</name>
    <dbReference type="NCBI Taxonomy" id="13658"/>
    <lineage>
        <taxon>Eukaryota</taxon>
        <taxon>Metazoa</taxon>
        <taxon>Ecdysozoa</taxon>
        <taxon>Nematoda</taxon>
        <taxon>Enoplea</taxon>
        <taxon>Dorylaimia</taxon>
        <taxon>Mermithida</taxon>
        <taxon>Mermithoidea</taxon>
        <taxon>Mermithidae</taxon>
        <taxon>Romanomermis</taxon>
    </lineage>
</organism>
<evidence type="ECO:0000313" key="3">
    <source>
        <dbReference type="Proteomes" id="UP000887565"/>
    </source>
</evidence>
<proteinExistence type="predicted"/>
<dbReference type="Gene3D" id="2.170.270.10">
    <property type="entry name" value="SET domain"/>
    <property type="match status" value="1"/>
</dbReference>
<dbReference type="WBParaSite" id="nRc.2.0.1.t07932-RA">
    <property type="protein sequence ID" value="nRc.2.0.1.t07932-RA"/>
    <property type="gene ID" value="nRc.2.0.1.g07932"/>
</dbReference>
<dbReference type="AlphaFoldDB" id="A0A915I1B6"/>
<accession>A0A915I1B6</accession>
<protein>
    <recommendedName>
        <fullName evidence="2">SET domain-containing protein</fullName>
    </recommendedName>
</protein>
<dbReference type="InterPro" id="IPR001214">
    <property type="entry name" value="SET_dom"/>
</dbReference>
<evidence type="ECO:0000313" key="4">
    <source>
        <dbReference type="WBParaSite" id="nRc.2.0.1.t07932-RA"/>
    </source>
</evidence>
<feature type="domain" description="SET" evidence="2">
    <location>
        <begin position="50"/>
        <end position="116"/>
    </location>
</feature>
<dbReference type="InterPro" id="IPR046341">
    <property type="entry name" value="SET_dom_sf"/>
</dbReference>